<accession>A0AAE9A8Y4</accession>
<comment type="subunit">
    <text evidence="12">Likely a component of a DCX (DDB1-CUL4-X-box) protein ligase complex. May interact with pic/DDB1.</text>
</comment>
<evidence type="ECO:0000256" key="11">
    <source>
        <dbReference type="ARBA" id="ARBA00046075"/>
    </source>
</evidence>
<feature type="compositionally biased region" description="Polar residues" evidence="13">
    <location>
        <begin position="1"/>
        <end position="15"/>
    </location>
</feature>
<evidence type="ECO:0000313" key="16">
    <source>
        <dbReference type="Proteomes" id="UP000827892"/>
    </source>
</evidence>
<dbReference type="SMART" id="SM00464">
    <property type="entry name" value="LON"/>
    <property type="match status" value="1"/>
</dbReference>
<evidence type="ECO:0000259" key="14">
    <source>
        <dbReference type="PROSITE" id="PS51788"/>
    </source>
</evidence>
<comment type="similarity">
    <text evidence="3">Belongs to the CRBN family.</text>
</comment>
<dbReference type="InterPro" id="IPR004910">
    <property type="entry name" value="Yippee/Mis18/Cereblon"/>
</dbReference>
<evidence type="ECO:0000256" key="12">
    <source>
        <dbReference type="ARBA" id="ARBA00046796"/>
    </source>
</evidence>
<proteinExistence type="inferred from homology"/>
<organism evidence="15 16">
    <name type="scientific">Caenorhabditis briggsae</name>
    <dbReference type="NCBI Taxonomy" id="6238"/>
    <lineage>
        <taxon>Eukaryota</taxon>
        <taxon>Metazoa</taxon>
        <taxon>Ecdysozoa</taxon>
        <taxon>Nematoda</taxon>
        <taxon>Chromadorea</taxon>
        <taxon>Rhabditida</taxon>
        <taxon>Rhabditina</taxon>
        <taxon>Rhabditomorpha</taxon>
        <taxon>Rhabditoidea</taxon>
        <taxon>Rhabditidae</taxon>
        <taxon>Peloderinae</taxon>
        <taxon>Caenorhabditis</taxon>
    </lineage>
</organism>
<dbReference type="Pfam" id="PF03226">
    <property type="entry name" value="Yippee-Mis18"/>
    <property type="match status" value="1"/>
</dbReference>
<evidence type="ECO:0000256" key="13">
    <source>
        <dbReference type="SAM" id="MobiDB-lite"/>
    </source>
</evidence>
<gene>
    <name evidence="15" type="ORF">L3Y34_004402</name>
</gene>
<feature type="region of interest" description="Disordered" evidence="13">
    <location>
        <begin position="1"/>
        <end position="26"/>
    </location>
</feature>
<keyword evidence="8" id="KW-0832">Ubl conjugation</keyword>
<feature type="domain" description="CULT" evidence="14">
    <location>
        <begin position="270"/>
        <end position="373"/>
    </location>
</feature>
<sequence>MNQENDQELNGVNNDNRNERDHLEGFNPSAAHRFDYTLQDNENRENYKNEAKLVDYGTNWFPICGVTAVCFPEQQLPMKFNEDEQELYDRLVASARANGFVVLFPSDIRECDTLPYVATLSKVVQANPQTFSMELMGVHRCKVLSYNLENGEAFVQLLPEVEIPALLPKHLPKYSRRYSMYERRSLATRITGYPFDSLRDISRNQAEQCCLELKGMIGEEILQQALNRGLTYFSYFISQQIFSNRETEYSLLKEDSANTRIAAALKYCKVSIGKCRRCFAPIFLNENIMRLPEQTMTHVNAHGFVHKITLLSSITNYVRASAPSYEFTWFPDYAWIIIQCVGCHQHLGWEYMSMTREPQRFFGIQREGVQFENDIAEERDDDNSDPTESSDSLSDEESD</sequence>
<name>A0AAE9A8Y4_CAEBR</name>
<comment type="subcellular location">
    <subcellularLocation>
        <location evidence="1">Nucleus</location>
    </subcellularLocation>
</comment>
<dbReference type="Proteomes" id="UP000827892">
    <property type="component" value="Chromosome IV"/>
</dbReference>
<evidence type="ECO:0000256" key="8">
    <source>
        <dbReference type="ARBA" id="ARBA00022843"/>
    </source>
</evidence>
<evidence type="ECO:0000256" key="10">
    <source>
        <dbReference type="ARBA" id="ARBA00030079"/>
    </source>
</evidence>
<evidence type="ECO:0000256" key="4">
    <source>
        <dbReference type="ARBA" id="ARBA00014394"/>
    </source>
</evidence>
<keyword evidence="9" id="KW-0539">Nucleus</keyword>
<dbReference type="CDD" id="cd15777">
    <property type="entry name" value="CRBN_C_like"/>
    <property type="match status" value="1"/>
</dbReference>
<keyword evidence="6" id="KW-0833">Ubl conjugation pathway</keyword>
<evidence type="ECO:0000256" key="5">
    <source>
        <dbReference type="ARBA" id="ARBA00022723"/>
    </source>
</evidence>
<evidence type="ECO:0000256" key="6">
    <source>
        <dbReference type="ARBA" id="ARBA00022786"/>
    </source>
</evidence>
<feature type="region of interest" description="Disordered" evidence="13">
    <location>
        <begin position="372"/>
        <end position="399"/>
    </location>
</feature>
<dbReference type="FunFam" id="2.170.150.20:FF:000015">
    <property type="entry name" value="Protein CBG06233"/>
    <property type="match status" value="1"/>
</dbReference>
<evidence type="ECO:0000256" key="9">
    <source>
        <dbReference type="ARBA" id="ARBA00023242"/>
    </source>
</evidence>
<dbReference type="GO" id="GO:0005634">
    <property type="term" value="C:nucleus"/>
    <property type="evidence" value="ECO:0007669"/>
    <property type="project" value="UniProtKB-SubCell"/>
</dbReference>
<dbReference type="GO" id="GO:0046872">
    <property type="term" value="F:metal ion binding"/>
    <property type="evidence" value="ECO:0007669"/>
    <property type="project" value="UniProtKB-KW"/>
</dbReference>
<evidence type="ECO:0000313" key="15">
    <source>
        <dbReference type="EMBL" id="ULT95683.1"/>
    </source>
</evidence>
<dbReference type="EMBL" id="CP090894">
    <property type="protein sequence ID" value="ULT95683.1"/>
    <property type="molecule type" value="Genomic_DNA"/>
</dbReference>
<evidence type="ECO:0000256" key="3">
    <source>
        <dbReference type="ARBA" id="ARBA00005293"/>
    </source>
</evidence>
<dbReference type="PROSITE" id="PS51788">
    <property type="entry name" value="CULT"/>
    <property type="match status" value="1"/>
</dbReference>
<keyword evidence="5" id="KW-0479">Metal-binding</keyword>
<evidence type="ECO:0000256" key="2">
    <source>
        <dbReference type="ARBA" id="ARBA00004906"/>
    </source>
</evidence>
<comment type="function">
    <text evidence="11">Substrate recognition component of a DCX (DDB1-CUL4-X-box) E3 protein ligase complex that mediates the ubiquitination and subsequent proteasomal degradation of target proteins. Has an essential role in mediating growth by negatively regulating insulin signaling. It also has a role in maintaining presynaptic function in the neuromuscular junction synapses of third-instar larvae.</text>
</comment>
<feature type="compositionally biased region" description="Acidic residues" evidence="13">
    <location>
        <begin position="374"/>
        <end position="385"/>
    </location>
</feature>
<reference evidence="15 16" key="1">
    <citation type="submission" date="2022-05" db="EMBL/GenBank/DDBJ databases">
        <title>Chromosome-level reference genomes for two strains of Caenorhabditis briggsae: an improved platform for comparative genomics.</title>
        <authorList>
            <person name="Stevens L."/>
            <person name="Andersen E.C."/>
        </authorList>
    </citation>
    <scope>NUCLEOTIDE SEQUENCE [LARGE SCALE GENOMIC DNA]</scope>
    <source>
        <strain evidence="15">QX1410_ONT</strain>
        <tissue evidence="15">Whole-organism</tissue>
    </source>
</reference>
<evidence type="ECO:0000256" key="7">
    <source>
        <dbReference type="ARBA" id="ARBA00022833"/>
    </source>
</evidence>
<evidence type="ECO:0000256" key="1">
    <source>
        <dbReference type="ARBA" id="ARBA00004123"/>
    </source>
</evidence>
<dbReference type="AlphaFoldDB" id="A0AAE9A8Y4"/>
<dbReference type="InterPro" id="IPR003111">
    <property type="entry name" value="Lon_prtase_N"/>
</dbReference>
<protein>
    <recommendedName>
        <fullName evidence="4">Protein cereblon</fullName>
    </recommendedName>
    <alternativeName>
        <fullName evidence="10">Protein ohgata</fullName>
    </alternativeName>
</protein>
<keyword evidence="7" id="KW-0862">Zinc</keyword>
<dbReference type="Gene3D" id="2.170.150.20">
    <property type="entry name" value="Peptide methionine sulfoxide reductase"/>
    <property type="match status" value="1"/>
</dbReference>
<dbReference type="InterPro" id="IPR034750">
    <property type="entry name" value="CULT"/>
</dbReference>
<comment type="pathway">
    <text evidence="2">Protein modification; protein ubiquitination.</text>
</comment>